<keyword evidence="1" id="KW-0697">Rotamase</keyword>
<evidence type="ECO:0000256" key="3">
    <source>
        <dbReference type="SAM" id="Phobius"/>
    </source>
</evidence>
<evidence type="ECO:0000259" key="4">
    <source>
        <dbReference type="PROSITE" id="PS50198"/>
    </source>
</evidence>
<dbReference type="Pfam" id="PF13624">
    <property type="entry name" value="SurA_N_3"/>
    <property type="match status" value="1"/>
</dbReference>
<organism evidence="5 6">
    <name type="scientific">Collinsella aerofaciens</name>
    <dbReference type="NCBI Taxonomy" id="74426"/>
    <lineage>
        <taxon>Bacteria</taxon>
        <taxon>Bacillati</taxon>
        <taxon>Actinomycetota</taxon>
        <taxon>Coriobacteriia</taxon>
        <taxon>Coriobacteriales</taxon>
        <taxon>Coriobacteriaceae</taxon>
        <taxon>Collinsella</taxon>
    </lineage>
</organism>
<gene>
    <name evidence="5" type="primary">prsA</name>
    <name evidence="5" type="ORF">KCJAJFAP_00075</name>
</gene>
<keyword evidence="6" id="KW-1185">Reference proteome</keyword>
<dbReference type="Proteomes" id="UP000361836">
    <property type="component" value="Unassembled WGS sequence"/>
</dbReference>
<sequence length="407" mass="44941">MANKKKNPEAAPTPEQQARAASSSRQKQRKTYVSKTVKIVLVVIGVLAMLLSVSAMACSGLMSQTESASSGYKLTGGVAATINGTNLTEDTVTKQIMSMRTSHGYTKDKDWAQYLVNNDLTPKKYRKQLIDSYTQQILLQQAQKENGVTVSDEEVEKAWKDACKRSGGAKAFKKTLKTYGYTEDTYKDSLKESLAQQKLKDAVAPTSKPKDSEIVDYINENLSKYNDARRSSNILIKVGSDASDEDKAAAKAKAQECLDKINSGELSFENAVKQYSDDTGSKDKKGDVGWDKLTTFVDSYQKALEGLNKGDVSDVVESTYGYHIIKCTDYFHVDSQVDDIKQVPKDIKKYVSNVVKTQAESAAYSEWLEQYKKDADITVNPMPKDVPYNVSLKGVTKSSADDSSKTE</sequence>
<keyword evidence="1 5" id="KW-0413">Isomerase</keyword>
<proteinExistence type="predicted"/>
<feature type="domain" description="PpiC" evidence="4">
    <location>
        <begin position="226"/>
        <end position="329"/>
    </location>
</feature>
<dbReference type="PANTHER" id="PTHR47245:SF2">
    <property type="entry name" value="PEPTIDYL-PROLYL CIS-TRANS ISOMERASE HP_0175-RELATED"/>
    <property type="match status" value="1"/>
</dbReference>
<evidence type="ECO:0000256" key="2">
    <source>
        <dbReference type="SAM" id="MobiDB-lite"/>
    </source>
</evidence>
<keyword evidence="3" id="KW-0472">Membrane</keyword>
<dbReference type="RefSeq" id="WP_152076379.1">
    <property type="nucleotide sequence ID" value="NZ_CAAKNU010000085.1"/>
</dbReference>
<evidence type="ECO:0000313" key="5">
    <source>
        <dbReference type="EMBL" id="VWL94730.1"/>
    </source>
</evidence>
<dbReference type="SUPFAM" id="SSF54534">
    <property type="entry name" value="FKBP-like"/>
    <property type="match status" value="1"/>
</dbReference>
<name>A0A5K1IZ73_9ACTN</name>
<dbReference type="EMBL" id="CABWIE010000019">
    <property type="protein sequence ID" value="VWL94730.1"/>
    <property type="molecule type" value="Genomic_DNA"/>
</dbReference>
<dbReference type="InterPro" id="IPR046357">
    <property type="entry name" value="PPIase_dom_sf"/>
</dbReference>
<dbReference type="Gene3D" id="1.10.4030.10">
    <property type="entry name" value="Porin chaperone SurA, peptide-binding domain"/>
    <property type="match status" value="1"/>
</dbReference>
<dbReference type="InterPro" id="IPR000297">
    <property type="entry name" value="PPIase_PpiC"/>
</dbReference>
<dbReference type="SUPFAM" id="SSF109998">
    <property type="entry name" value="Triger factor/SurA peptide-binding domain-like"/>
    <property type="match status" value="1"/>
</dbReference>
<dbReference type="InterPro" id="IPR027304">
    <property type="entry name" value="Trigger_fact/SurA_dom_sf"/>
</dbReference>
<dbReference type="EC" id="5.2.1.8" evidence="5"/>
<accession>A0A5K1IZ73</accession>
<dbReference type="AlphaFoldDB" id="A0A5K1IZ73"/>
<dbReference type="Gene3D" id="3.10.50.40">
    <property type="match status" value="1"/>
</dbReference>
<protein>
    <submittedName>
        <fullName evidence="5">Foldase protein PrsA</fullName>
        <ecNumber evidence="5">5.2.1.8</ecNumber>
    </submittedName>
</protein>
<dbReference type="Pfam" id="PF00639">
    <property type="entry name" value="Rotamase"/>
    <property type="match status" value="1"/>
</dbReference>
<evidence type="ECO:0000256" key="1">
    <source>
        <dbReference type="PROSITE-ProRule" id="PRU00278"/>
    </source>
</evidence>
<feature type="region of interest" description="Disordered" evidence="2">
    <location>
        <begin position="1"/>
        <end position="27"/>
    </location>
</feature>
<dbReference type="GO" id="GO:0003755">
    <property type="term" value="F:peptidyl-prolyl cis-trans isomerase activity"/>
    <property type="evidence" value="ECO:0007669"/>
    <property type="project" value="UniProtKB-KW"/>
</dbReference>
<dbReference type="PANTHER" id="PTHR47245">
    <property type="entry name" value="PEPTIDYLPROLYL ISOMERASE"/>
    <property type="match status" value="1"/>
</dbReference>
<keyword evidence="3" id="KW-1133">Transmembrane helix</keyword>
<evidence type="ECO:0000313" key="6">
    <source>
        <dbReference type="Proteomes" id="UP000361836"/>
    </source>
</evidence>
<reference evidence="5 6" key="1">
    <citation type="submission" date="2019-10" db="EMBL/GenBank/DDBJ databases">
        <authorList>
            <person name="Wolf R A."/>
        </authorList>
    </citation>
    <scope>NUCLEOTIDE SEQUENCE [LARGE SCALE GENOMIC DNA]</scope>
    <source>
        <strain evidence="5">Collinsella_aerofaciens_MC2</strain>
    </source>
</reference>
<dbReference type="PROSITE" id="PS50198">
    <property type="entry name" value="PPIC_PPIASE_2"/>
    <property type="match status" value="1"/>
</dbReference>
<keyword evidence="3" id="KW-0812">Transmembrane</keyword>
<feature type="compositionally biased region" description="Polar residues" evidence="2">
    <location>
        <begin position="14"/>
        <end position="25"/>
    </location>
</feature>
<feature type="transmembrane region" description="Helical" evidence="3">
    <location>
        <begin position="39"/>
        <end position="62"/>
    </location>
</feature>
<dbReference type="InterPro" id="IPR050245">
    <property type="entry name" value="PrsA_foldase"/>
</dbReference>